<dbReference type="InterPro" id="IPR052557">
    <property type="entry name" value="CAP/Cytokinesis_protein"/>
</dbReference>
<evidence type="ECO:0000259" key="1">
    <source>
        <dbReference type="SMART" id="SM00460"/>
    </source>
</evidence>
<reference evidence="2 3" key="1">
    <citation type="journal article" date="2019" name="Environ. Microbiol.">
        <title>Species interactions and distinct microbial communities in high Arctic permafrost affected cryosols are associated with the CH4 and CO2 gas fluxes.</title>
        <authorList>
            <person name="Altshuler I."/>
            <person name="Hamel J."/>
            <person name="Turney S."/>
            <person name="Magnuson E."/>
            <person name="Levesque R."/>
            <person name="Greer C."/>
            <person name="Whyte L.G."/>
        </authorList>
    </citation>
    <scope>NUCLEOTIDE SEQUENCE [LARGE SCALE GENOMIC DNA]</scope>
    <source>
        <strain evidence="2 3">42</strain>
    </source>
</reference>
<feature type="domain" description="Transglutaminase-like" evidence="1">
    <location>
        <begin position="111"/>
        <end position="178"/>
    </location>
</feature>
<dbReference type="GO" id="GO:0005737">
    <property type="term" value="C:cytoplasm"/>
    <property type="evidence" value="ECO:0007669"/>
    <property type="project" value="TreeGrafter"/>
</dbReference>
<proteinExistence type="predicted"/>
<accession>A0A502F152</accession>
<dbReference type="EMBL" id="RCZH01000003">
    <property type="protein sequence ID" value="TPG43898.1"/>
    <property type="molecule type" value="Genomic_DNA"/>
</dbReference>
<dbReference type="PANTHER" id="PTHR46333:SF2">
    <property type="entry name" value="CYTOKINESIS PROTEIN 3"/>
    <property type="match status" value="1"/>
</dbReference>
<evidence type="ECO:0000313" key="3">
    <source>
        <dbReference type="Proteomes" id="UP000319700"/>
    </source>
</evidence>
<protein>
    <submittedName>
        <fullName evidence="2">Transglutaminase</fullName>
    </submittedName>
</protein>
<keyword evidence="3" id="KW-1185">Reference proteome</keyword>
<dbReference type="Pfam" id="PF01841">
    <property type="entry name" value="Transglut_core"/>
    <property type="match status" value="1"/>
</dbReference>
<gene>
    <name evidence="2" type="ORF">EAH81_04930</name>
</gene>
<name>A0A502F152_9FLAO</name>
<evidence type="ECO:0000313" key="2">
    <source>
        <dbReference type="EMBL" id="TPG43898.1"/>
    </source>
</evidence>
<organism evidence="2 3">
    <name type="scientific">Flavobacterium pectinovorum</name>
    <dbReference type="NCBI Taxonomy" id="29533"/>
    <lineage>
        <taxon>Bacteria</taxon>
        <taxon>Pseudomonadati</taxon>
        <taxon>Bacteroidota</taxon>
        <taxon>Flavobacteriia</taxon>
        <taxon>Flavobacteriales</taxon>
        <taxon>Flavobacteriaceae</taxon>
        <taxon>Flavobacterium</taxon>
    </lineage>
</organism>
<dbReference type="Proteomes" id="UP000319700">
    <property type="component" value="Unassembled WGS sequence"/>
</dbReference>
<comment type="caution">
    <text evidence="2">The sequence shown here is derived from an EMBL/GenBank/DDBJ whole genome shotgun (WGS) entry which is preliminary data.</text>
</comment>
<dbReference type="SUPFAM" id="SSF54001">
    <property type="entry name" value="Cysteine proteinases"/>
    <property type="match status" value="1"/>
</dbReference>
<dbReference type="Gene3D" id="3.10.620.30">
    <property type="match status" value="1"/>
</dbReference>
<dbReference type="AlphaFoldDB" id="A0A502F152"/>
<dbReference type="OrthoDB" id="9788327at2"/>
<sequence>MKIKKITILFLFINAIFLHFSYSQEYNAIDKIILKYPKHFSSTEILAERIEKDFSTEHDKARAIYSWIALNIKYDYKSYLNPAKPIRFSYRNEAEKQKQIESLKDKTWQKAFDSQKAVCEGFTLLYQHLASLVGLKSEVIRGDSKRLLSDIGRQNSQSNHAWNIVQIDRKWILVDATWGQGYYDSNKKAMVNYFNSVYFDTDPKYFFAKHFPDSGVYLNEKLNKEDFLNGPLIFDATIEGDNEILSPNSGIIEANDGDKITFRIKNISKTDTLFYLKKGRPAKIENPREVRGALEFQVTYDKKMGSYITFFLYQNSIASFKIIPK</sequence>
<dbReference type="SMART" id="SM00460">
    <property type="entry name" value="TGc"/>
    <property type="match status" value="1"/>
</dbReference>
<dbReference type="InterPro" id="IPR002931">
    <property type="entry name" value="Transglutaminase-like"/>
</dbReference>
<dbReference type="RefSeq" id="WP_140504373.1">
    <property type="nucleotide sequence ID" value="NZ_RCZH01000003.1"/>
</dbReference>
<dbReference type="PANTHER" id="PTHR46333">
    <property type="entry name" value="CYTOKINESIS PROTEIN 3"/>
    <property type="match status" value="1"/>
</dbReference>
<dbReference type="InterPro" id="IPR038765">
    <property type="entry name" value="Papain-like_cys_pep_sf"/>
</dbReference>